<feature type="non-terminal residue" evidence="1">
    <location>
        <position position="616"/>
    </location>
</feature>
<keyword evidence="2" id="KW-1185">Reference proteome</keyword>
<dbReference type="EMBL" id="CACRXK020005849">
    <property type="protein sequence ID" value="CAB4007611.1"/>
    <property type="molecule type" value="Genomic_DNA"/>
</dbReference>
<comment type="caution">
    <text evidence="1">The sequence shown here is derived from an EMBL/GenBank/DDBJ whole genome shotgun (WGS) entry which is preliminary data.</text>
</comment>
<name>A0A6S7IPA5_PARCT</name>
<gene>
    <name evidence="1" type="ORF">PACLA_8A065569</name>
</gene>
<evidence type="ECO:0000313" key="2">
    <source>
        <dbReference type="Proteomes" id="UP001152795"/>
    </source>
</evidence>
<accession>A0A6S7IPA5</accession>
<organism evidence="1 2">
    <name type="scientific">Paramuricea clavata</name>
    <name type="common">Red gorgonian</name>
    <name type="synonym">Violescent sea-whip</name>
    <dbReference type="NCBI Taxonomy" id="317549"/>
    <lineage>
        <taxon>Eukaryota</taxon>
        <taxon>Metazoa</taxon>
        <taxon>Cnidaria</taxon>
        <taxon>Anthozoa</taxon>
        <taxon>Octocorallia</taxon>
        <taxon>Malacalcyonacea</taxon>
        <taxon>Plexauridae</taxon>
        <taxon>Paramuricea</taxon>
    </lineage>
</organism>
<dbReference type="Proteomes" id="UP001152795">
    <property type="component" value="Unassembled WGS sequence"/>
</dbReference>
<dbReference type="AlphaFoldDB" id="A0A6S7IPA5"/>
<sequence>MKELWDAKGYDDFGFSMQNLRDQAARLDKSLEPGDSRNVSRDSVAINQSNLRELNKDNLIRDSQTGEGSNGFDISAKDAALIDESQYTNQTNELQTTTRHDLHNRQHEIPGALDQNEDNAIISGCLPDAIRENRKGFIDQITMHINDWNSGSENQHVSLKAVFVLLAVGLQKPNPKSKAKDHQDALSKRLALWKDGEISKLIREGRIIQSRIGKFKGSNHPDKAKVFAKLVLEGQINSALRFLSETSNGVVLTLTDDVMMQLKQKHPEPQPAKLGSVLFGPLNDEIPESVYSQINGEMVRQAALRTKGSGGPSGVDANGFRRMLACKSFKQSSTRLCEVIARMTKTLCTQYIDPTTIEALIASRLIPLDKGEGAVRPIGVGEVIRRISAKCVISFAKKDVVEASGSLQLCAGQKSGKLWLCITSVCSISDNRCLRYKHLQTVSSAVYYHQCNPLDRDFLALPARLGGLALENPSHEAEHCSAVTSATRRVAYKISATSLEMPTGRQCLHCEVDYSKVDETRHSRYGQRMWVQGFATQMRMRYQAFDDVHSIKTCQLFDLPVCYMHEMTASYMWNCLDWADSLRIGLYVYVFESLDLKNLCQIWIYPNIWSACVVYE</sequence>
<reference evidence="1" key="1">
    <citation type="submission" date="2020-04" db="EMBL/GenBank/DDBJ databases">
        <authorList>
            <person name="Alioto T."/>
            <person name="Alioto T."/>
            <person name="Gomez Garrido J."/>
        </authorList>
    </citation>
    <scope>NUCLEOTIDE SEQUENCE</scope>
    <source>
        <strain evidence="1">A484AB</strain>
    </source>
</reference>
<dbReference type="OrthoDB" id="5983036at2759"/>
<protein>
    <submittedName>
        <fullName evidence="1">Uncharacterized protein</fullName>
    </submittedName>
</protein>
<proteinExistence type="predicted"/>
<evidence type="ECO:0000313" key="1">
    <source>
        <dbReference type="EMBL" id="CAB4007611.1"/>
    </source>
</evidence>